<dbReference type="AlphaFoldDB" id="A0A1W1BQ28"/>
<proteinExistence type="predicted"/>
<gene>
    <name evidence="3" type="ORF">MNB_SV-12-1885</name>
</gene>
<keyword evidence="2" id="KW-0812">Transmembrane</keyword>
<protein>
    <submittedName>
        <fullName evidence="3">Uncharacterized protein</fullName>
    </submittedName>
</protein>
<evidence type="ECO:0000313" key="3">
    <source>
        <dbReference type="EMBL" id="SFV55587.1"/>
    </source>
</evidence>
<feature type="coiled-coil region" evidence="1">
    <location>
        <begin position="32"/>
        <end position="77"/>
    </location>
</feature>
<keyword evidence="1" id="KW-0175">Coiled coil</keyword>
<feature type="transmembrane region" description="Helical" evidence="2">
    <location>
        <begin position="6"/>
        <end position="30"/>
    </location>
</feature>
<evidence type="ECO:0000256" key="2">
    <source>
        <dbReference type="SAM" id="Phobius"/>
    </source>
</evidence>
<sequence>MEIELNAEIILIIIGGVVVGWILSSIKSFFVVKKHKKELKEYKDHLERQMKITDTGNKTLMDEIAGLKKDNENLRISVKTLGQKPGRAELRQFNIYDSALRKMMLQAPGFSSAWESALQESEQEYEENETGFKHIMSKVFGTSSVTNNNDDSTLHKIEHKK</sequence>
<accession>A0A1W1BQ28</accession>
<keyword evidence="2" id="KW-1133">Transmembrane helix</keyword>
<keyword evidence="2" id="KW-0472">Membrane</keyword>
<name>A0A1W1BQ28_9ZZZZ</name>
<evidence type="ECO:0000256" key="1">
    <source>
        <dbReference type="SAM" id="Coils"/>
    </source>
</evidence>
<dbReference type="EMBL" id="FPHE01000064">
    <property type="protein sequence ID" value="SFV55587.1"/>
    <property type="molecule type" value="Genomic_DNA"/>
</dbReference>
<organism evidence="3">
    <name type="scientific">hydrothermal vent metagenome</name>
    <dbReference type="NCBI Taxonomy" id="652676"/>
    <lineage>
        <taxon>unclassified sequences</taxon>
        <taxon>metagenomes</taxon>
        <taxon>ecological metagenomes</taxon>
    </lineage>
</organism>
<reference evidence="3" key="1">
    <citation type="submission" date="2016-10" db="EMBL/GenBank/DDBJ databases">
        <authorList>
            <person name="de Groot N.N."/>
        </authorList>
    </citation>
    <scope>NUCLEOTIDE SEQUENCE</scope>
</reference>